<keyword evidence="2" id="KW-1185">Reference proteome</keyword>
<accession>A0A9P8RM94</accession>
<dbReference type="AlphaFoldDB" id="A0A9P8RM94"/>
<protein>
    <submittedName>
        <fullName evidence="1">Uncharacterized protein</fullName>
    </submittedName>
</protein>
<dbReference type="Proteomes" id="UP000750711">
    <property type="component" value="Unassembled WGS sequence"/>
</dbReference>
<evidence type="ECO:0000313" key="1">
    <source>
        <dbReference type="EMBL" id="KAH0556445.1"/>
    </source>
</evidence>
<dbReference type="EMBL" id="JAGHQM010001092">
    <property type="protein sequence ID" value="KAH0556445.1"/>
    <property type="molecule type" value="Genomic_DNA"/>
</dbReference>
<reference evidence="1" key="1">
    <citation type="submission" date="2021-03" db="EMBL/GenBank/DDBJ databases">
        <title>Comparative genomics and phylogenomic investigation of the class Geoglossomycetes provide insights into ecological specialization and systematics.</title>
        <authorList>
            <person name="Melie T."/>
            <person name="Pirro S."/>
            <person name="Miller A.N."/>
            <person name="Quandt A."/>
        </authorList>
    </citation>
    <scope>NUCLEOTIDE SEQUENCE</scope>
    <source>
        <strain evidence="1">CAQ_001_2017</strain>
    </source>
</reference>
<comment type="caution">
    <text evidence="1">The sequence shown here is derived from an EMBL/GenBank/DDBJ whole genome shotgun (WGS) entry which is preliminary data.</text>
</comment>
<name>A0A9P8RM94_9PEZI</name>
<organism evidence="1 2">
    <name type="scientific">Trichoglossum hirsutum</name>
    <dbReference type="NCBI Taxonomy" id="265104"/>
    <lineage>
        <taxon>Eukaryota</taxon>
        <taxon>Fungi</taxon>
        <taxon>Dikarya</taxon>
        <taxon>Ascomycota</taxon>
        <taxon>Pezizomycotina</taxon>
        <taxon>Geoglossomycetes</taxon>
        <taxon>Geoglossales</taxon>
        <taxon>Geoglossaceae</taxon>
        <taxon>Trichoglossum</taxon>
    </lineage>
</organism>
<sequence length="132" mass="14230">MSVILGKVDVIDSRTSEQDSDGVCVGISEDGTVVARSTAYLSELSVDQYKIGAGTPKTGRTGVSEAIYIDIVIMARDESWMLIQPTSAYVVIDGVSRDILNRPREKGKKAIGHDLARVGLPKFAFGPIFNNL</sequence>
<evidence type="ECO:0000313" key="2">
    <source>
        <dbReference type="Proteomes" id="UP000750711"/>
    </source>
</evidence>
<proteinExistence type="predicted"/>
<gene>
    <name evidence="1" type="ORF">GP486_005638</name>
</gene>